<evidence type="ECO:0000313" key="2">
    <source>
        <dbReference type="Proteomes" id="UP000076842"/>
    </source>
</evidence>
<evidence type="ECO:0000313" key="1">
    <source>
        <dbReference type="EMBL" id="KZT50320.1"/>
    </source>
</evidence>
<organism evidence="1 2">
    <name type="scientific">Calocera cornea HHB12733</name>
    <dbReference type="NCBI Taxonomy" id="1353952"/>
    <lineage>
        <taxon>Eukaryota</taxon>
        <taxon>Fungi</taxon>
        <taxon>Dikarya</taxon>
        <taxon>Basidiomycota</taxon>
        <taxon>Agaricomycotina</taxon>
        <taxon>Dacrymycetes</taxon>
        <taxon>Dacrymycetales</taxon>
        <taxon>Dacrymycetaceae</taxon>
        <taxon>Calocera</taxon>
    </lineage>
</organism>
<dbReference type="AlphaFoldDB" id="A0A165C6M0"/>
<sequence length="75" mass="8676">MDADLYEELRRVGGRIILALTPETRLRLTEYLREARAKRRMMELVANMERLGVDQVTGNQVEGVGTSKEKVRSWL</sequence>
<protein>
    <submittedName>
        <fullName evidence="1">Uncharacterized protein</fullName>
    </submittedName>
</protein>
<dbReference type="EMBL" id="KV424190">
    <property type="protein sequence ID" value="KZT50320.1"/>
    <property type="molecule type" value="Genomic_DNA"/>
</dbReference>
<reference evidence="1 2" key="1">
    <citation type="journal article" date="2016" name="Mol. Biol. Evol.">
        <title>Comparative Genomics of Early-Diverging Mushroom-Forming Fungi Provides Insights into the Origins of Lignocellulose Decay Capabilities.</title>
        <authorList>
            <person name="Nagy L.G."/>
            <person name="Riley R."/>
            <person name="Tritt A."/>
            <person name="Adam C."/>
            <person name="Daum C."/>
            <person name="Floudas D."/>
            <person name="Sun H."/>
            <person name="Yadav J.S."/>
            <person name="Pangilinan J."/>
            <person name="Larsson K.H."/>
            <person name="Matsuura K."/>
            <person name="Barry K."/>
            <person name="Labutti K."/>
            <person name="Kuo R."/>
            <person name="Ohm R.A."/>
            <person name="Bhattacharya S.S."/>
            <person name="Shirouzu T."/>
            <person name="Yoshinaga Y."/>
            <person name="Martin F.M."/>
            <person name="Grigoriev I.V."/>
            <person name="Hibbett D.S."/>
        </authorList>
    </citation>
    <scope>NUCLEOTIDE SEQUENCE [LARGE SCALE GENOMIC DNA]</scope>
    <source>
        <strain evidence="1 2">HHB12733</strain>
    </source>
</reference>
<name>A0A165C6M0_9BASI</name>
<accession>A0A165C6M0</accession>
<gene>
    <name evidence="1" type="ORF">CALCODRAFT_193906</name>
</gene>
<dbReference type="Proteomes" id="UP000076842">
    <property type="component" value="Unassembled WGS sequence"/>
</dbReference>
<dbReference type="InParanoid" id="A0A165C6M0"/>
<keyword evidence="2" id="KW-1185">Reference proteome</keyword>
<proteinExistence type="predicted"/>